<evidence type="ECO:0000256" key="2">
    <source>
        <dbReference type="ARBA" id="ARBA00023043"/>
    </source>
</evidence>
<evidence type="ECO:0000256" key="3">
    <source>
        <dbReference type="PROSITE-ProRule" id="PRU00023"/>
    </source>
</evidence>
<evidence type="ECO:0008006" key="7">
    <source>
        <dbReference type="Google" id="ProtNLM"/>
    </source>
</evidence>
<evidence type="ECO:0000256" key="4">
    <source>
        <dbReference type="SAM" id="MobiDB-lite"/>
    </source>
</evidence>
<dbReference type="SUPFAM" id="SSF48403">
    <property type="entry name" value="Ankyrin repeat"/>
    <property type="match status" value="1"/>
</dbReference>
<dbReference type="Proteomes" id="UP001172684">
    <property type="component" value="Unassembled WGS sequence"/>
</dbReference>
<feature type="compositionally biased region" description="Low complexity" evidence="4">
    <location>
        <begin position="193"/>
        <end position="212"/>
    </location>
</feature>
<dbReference type="PROSITE" id="PS50088">
    <property type="entry name" value="ANK_REPEAT"/>
    <property type="match status" value="2"/>
</dbReference>
<proteinExistence type="predicted"/>
<evidence type="ECO:0000256" key="1">
    <source>
        <dbReference type="ARBA" id="ARBA00022737"/>
    </source>
</evidence>
<feature type="repeat" description="ANK" evidence="3">
    <location>
        <begin position="79"/>
        <end position="111"/>
    </location>
</feature>
<feature type="compositionally biased region" description="Low complexity" evidence="4">
    <location>
        <begin position="19"/>
        <end position="33"/>
    </location>
</feature>
<feature type="compositionally biased region" description="Pro residues" evidence="4">
    <location>
        <begin position="7"/>
        <end position="16"/>
    </location>
</feature>
<dbReference type="Pfam" id="PF12796">
    <property type="entry name" value="Ank_2"/>
    <property type="match status" value="1"/>
</dbReference>
<dbReference type="Gene3D" id="1.25.40.20">
    <property type="entry name" value="Ankyrin repeat-containing domain"/>
    <property type="match status" value="1"/>
</dbReference>
<dbReference type="InterPro" id="IPR036770">
    <property type="entry name" value="Ankyrin_rpt-contain_sf"/>
</dbReference>
<evidence type="ECO:0000313" key="6">
    <source>
        <dbReference type="Proteomes" id="UP001172684"/>
    </source>
</evidence>
<feature type="region of interest" description="Disordered" evidence="4">
    <location>
        <begin position="184"/>
        <end position="231"/>
    </location>
</feature>
<name>A0ABQ9NKA8_9PEZI</name>
<dbReference type="EMBL" id="JAPDRL010000103">
    <property type="protein sequence ID" value="KAJ9657313.1"/>
    <property type="molecule type" value="Genomic_DNA"/>
</dbReference>
<reference evidence="5" key="1">
    <citation type="submission" date="2022-10" db="EMBL/GenBank/DDBJ databases">
        <title>Culturing micro-colonial fungi from biological soil crusts in the Mojave desert and describing Neophaeococcomyces mojavensis, and introducing the new genera and species Taxawa tesnikishii.</title>
        <authorList>
            <person name="Kurbessoian T."/>
            <person name="Stajich J.E."/>
        </authorList>
    </citation>
    <scope>NUCLEOTIDE SEQUENCE</scope>
    <source>
        <strain evidence="5">TK_1</strain>
    </source>
</reference>
<dbReference type="InterPro" id="IPR002110">
    <property type="entry name" value="Ankyrin_rpt"/>
</dbReference>
<dbReference type="PANTHER" id="PTHR24171">
    <property type="entry name" value="ANKYRIN REPEAT DOMAIN-CONTAINING PROTEIN 39-RELATED"/>
    <property type="match status" value="1"/>
</dbReference>
<gene>
    <name evidence="5" type="ORF">H2201_008217</name>
</gene>
<organism evidence="5 6">
    <name type="scientific">Coniosporium apollinis</name>
    <dbReference type="NCBI Taxonomy" id="61459"/>
    <lineage>
        <taxon>Eukaryota</taxon>
        <taxon>Fungi</taxon>
        <taxon>Dikarya</taxon>
        <taxon>Ascomycota</taxon>
        <taxon>Pezizomycotina</taxon>
        <taxon>Dothideomycetes</taxon>
        <taxon>Dothideomycetes incertae sedis</taxon>
        <taxon>Coniosporium</taxon>
    </lineage>
</organism>
<keyword evidence="1" id="KW-0677">Repeat</keyword>
<feature type="repeat" description="ANK" evidence="3">
    <location>
        <begin position="112"/>
        <end position="144"/>
    </location>
</feature>
<keyword evidence="2 3" id="KW-0040">ANK repeat</keyword>
<dbReference type="SMART" id="SM00248">
    <property type="entry name" value="ANK"/>
    <property type="match status" value="2"/>
</dbReference>
<evidence type="ECO:0000313" key="5">
    <source>
        <dbReference type="EMBL" id="KAJ9657313.1"/>
    </source>
</evidence>
<comment type="caution">
    <text evidence="5">The sequence shown here is derived from an EMBL/GenBank/DDBJ whole genome shotgun (WGS) entry which is preliminary data.</text>
</comment>
<keyword evidence="6" id="KW-1185">Reference proteome</keyword>
<accession>A0ABQ9NKA8</accession>
<sequence length="241" mass="24530">MGLPANQNPPPQPPANTDPLLAQSTASTSAAQPPSTPSELPPAALDLAAKIFDLARTGATDSLSAYLTAGIPPNLTNHAGDTLLMLAAYHDHVSTVRLLISRGADVNALNGRGQSPLAGAVFKGYEEVVKALVEAGADVEAGQPTAVEAGWMFRRWGCLRLMGVQVDDEGNPGEGVERPALPGMLDGMGRPVEGGVQNGGAQNEGAQNGGAECPVGQDAGNGRPAGGSVLTREEVARMVGL</sequence>
<dbReference type="PROSITE" id="PS50297">
    <property type="entry name" value="ANK_REP_REGION"/>
    <property type="match status" value="2"/>
</dbReference>
<feature type="region of interest" description="Disordered" evidence="4">
    <location>
        <begin position="1"/>
        <end position="41"/>
    </location>
</feature>
<protein>
    <recommendedName>
        <fullName evidence="7">Ankyrin</fullName>
    </recommendedName>
</protein>